<organism evidence="1 2">
    <name type="scientific">candidate division WS5 bacterium</name>
    <dbReference type="NCBI Taxonomy" id="2093353"/>
    <lineage>
        <taxon>Bacteria</taxon>
        <taxon>candidate division WS5</taxon>
    </lineage>
</organism>
<protein>
    <submittedName>
        <fullName evidence="1">Uncharacterized protein</fullName>
    </submittedName>
</protein>
<gene>
    <name evidence="1" type="ORF">C4544_03260</name>
</gene>
<name>A0A419DDS1_9BACT</name>
<evidence type="ECO:0000313" key="1">
    <source>
        <dbReference type="EMBL" id="RJO61283.1"/>
    </source>
</evidence>
<accession>A0A419DDS1</accession>
<dbReference type="AlphaFoldDB" id="A0A419DDS1"/>
<evidence type="ECO:0000313" key="2">
    <source>
        <dbReference type="Proteomes" id="UP000285655"/>
    </source>
</evidence>
<dbReference type="Proteomes" id="UP000285655">
    <property type="component" value="Unassembled WGS sequence"/>
</dbReference>
<sequence>MEILDMKCAECGSKIGATLEEALITKSLGVLQEDGVYAFFLYLKTKKGPGEKIKESAFDFLELEKTASLEVVREKFKDNLDALLFAKELLERTLVYARYHAKAIGGE</sequence>
<reference evidence="1 2" key="1">
    <citation type="journal article" date="2017" name="ISME J.">
        <title>Energy and carbon metabolisms in a deep terrestrial subsurface fluid microbial community.</title>
        <authorList>
            <person name="Momper L."/>
            <person name="Jungbluth S.P."/>
            <person name="Lee M.D."/>
            <person name="Amend J.P."/>
        </authorList>
    </citation>
    <scope>NUCLEOTIDE SEQUENCE [LARGE SCALE GENOMIC DNA]</scope>
    <source>
        <strain evidence="1">SURF_29</strain>
    </source>
</reference>
<proteinExistence type="predicted"/>
<comment type="caution">
    <text evidence="1">The sequence shown here is derived from an EMBL/GenBank/DDBJ whole genome shotgun (WGS) entry which is preliminary data.</text>
</comment>
<dbReference type="EMBL" id="QZJW01000022">
    <property type="protein sequence ID" value="RJO61283.1"/>
    <property type="molecule type" value="Genomic_DNA"/>
</dbReference>